<reference evidence="17" key="2">
    <citation type="submission" date="2022-06" db="UniProtKB">
        <authorList>
            <consortium name="EnsemblMetazoa"/>
        </authorList>
    </citation>
    <scope>IDENTIFICATION</scope>
    <source>
        <strain evidence="17">PS312</strain>
    </source>
</reference>
<evidence type="ECO:0000256" key="5">
    <source>
        <dbReference type="ARBA" id="ARBA00022490"/>
    </source>
</evidence>
<feature type="transmembrane region" description="Helical" evidence="16">
    <location>
        <begin position="1002"/>
        <end position="1025"/>
    </location>
</feature>
<feature type="region of interest" description="Disordered" evidence="15">
    <location>
        <begin position="697"/>
        <end position="914"/>
    </location>
</feature>
<evidence type="ECO:0000256" key="12">
    <source>
        <dbReference type="ARBA" id="ARBA00023239"/>
    </source>
</evidence>
<proteinExistence type="inferred from homology"/>
<evidence type="ECO:0000313" key="17">
    <source>
        <dbReference type="EnsemblMetazoa" id="PPA37803.1"/>
    </source>
</evidence>
<dbReference type="FunFam" id="3.30.70.1230:FF:000038">
    <property type="entry name" value="soluble guanylate cyclase 89Da"/>
    <property type="match status" value="1"/>
</dbReference>
<dbReference type="EC" id="4.6.1.2" evidence="4"/>
<dbReference type="SUPFAM" id="SSF52833">
    <property type="entry name" value="Thioredoxin-like"/>
    <property type="match status" value="2"/>
</dbReference>
<accession>A0A2A6CRU9</accession>
<feature type="compositionally biased region" description="Polar residues" evidence="15">
    <location>
        <begin position="743"/>
        <end position="752"/>
    </location>
</feature>
<feature type="compositionally biased region" description="Basic and acidic residues" evidence="15">
    <location>
        <begin position="874"/>
        <end position="888"/>
    </location>
</feature>
<dbReference type="GO" id="GO:0070026">
    <property type="term" value="F:nitric oxide binding"/>
    <property type="evidence" value="ECO:0000318"/>
    <property type="project" value="GO_Central"/>
</dbReference>
<reference evidence="18" key="1">
    <citation type="journal article" date="2008" name="Nat. Genet.">
        <title>The Pristionchus pacificus genome provides a unique perspective on nematode lifestyle and parasitism.</title>
        <authorList>
            <person name="Dieterich C."/>
            <person name="Clifton S.W."/>
            <person name="Schuster L.N."/>
            <person name="Chinwalla A."/>
            <person name="Delehaunty K."/>
            <person name="Dinkelacker I."/>
            <person name="Fulton L."/>
            <person name="Fulton R."/>
            <person name="Godfrey J."/>
            <person name="Minx P."/>
            <person name="Mitreva M."/>
            <person name="Roeseler W."/>
            <person name="Tian H."/>
            <person name="Witte H."/>
            <person name="Yang S.P."/>
            <person name="Wilson R.K."/>
            <person name="Sommer R.J."/>
        </authorList>
    </citation>
    <scope>NUCLEOTIDE SEQUENCE [LARGE SCALE GENOMIC DNA]</scope>
    <source>
        <strain evidence="18">PS312</strain>
    </source>
</reference>
<dbReference type="PANTHER" id="PTHR45655">
    <property type="entry name" value="GUANYLATE CYCLASE SOLUBLE SUBUNIT BETA-2"/>
    <property type="match status" value="1"/>
</dbReference>
<keyword evidence="18" id="KW-1185">Reference proteome</keyword>
<evidence type="ECO:0000256" key="7">
    <source>
        <dbReference type="ARBA" id="ARBA00022723"/>
    </source>
</evidence>
<dbReference type="Proteomes" id="UP000005239">
    <property type="component" value="Unassembled WGS sequence"/>
</dbReference>
<feature type="compositionally biased region" description="Acidic residues" evidence="15">
    <location>
        <begin position="801"/>
        <end position="827"/>
    </location>
</feature>
<keyword evidence="12 14" id="KW-0456">Lyase</keyword>
<dbReference type="Gene3D" id="3.40.30.10">
    <property type="entry name" value="Glutaredoxin"/>
    <property type="match status" value="2"/>
</dbReference>
<dbReference type="InterPro" id="IPR036249">
    <property type="entry name" value="Thioredoxin-like_sf"/>
</dbReference>
<dbReference type="PROSITE" id="PS00452">
    <property type="entry name" value="GUANYLATE_CYCLASE_1"/>
    <property type="match status" value="1"/>
</dbReference>
<evidence type="ECO:0000256" key="4">
    <source>
        <dbReference type="ARBA" id="ARBA00012202"/>
    </source>
</evidence>
<dbReference type="InterPro" id="IPR029787">
    <property type="entry name" value="Nucleotide_cyclase"/>
</dbReference>
<dbReference type="InterPro" id="IPR024096">
    <property type="entry name" value="NO_sig/Golgi_transp_ligand-bd"/>
</dbReference>
<evidence type="ECO:0000256" key="14">
    <source>
        <dbReference type="RuleBase" id="RU000405"/>
    </source>
</evidence>
<evidence type="ECO:0000256" key="8">
    <source>
        <dbReference type="ARBA" id="ARBA00022741"/>
    </source>
</evidence>
<dbReference type="GO" id="GO:0070482">
    <property type="term" value="P:response to oxygen levels"/>
    <property type="evidence" value="ECO:0000318"/>
    <property type="project" value="GO_Central"/>
</dbReference>
<dbReference type="Gene3D" id="6.10.250.780">
    <property type="match status" value="1"/>
</dbReference>
<keyword evidence="13" id="KW-0141">cGMP biosynthesis</keyword>
<organism evidence="17 18">
    <name type="scientific">Pristionchus pacificus</name>
    <name type="common">Parasitic nematode worm</name>
    <dbReference type="NCBI Taxonomy" id="54126"/>
    <lineage>
        <taxon>Eukaryota</taxon>
        <taxon>Metazoa</taxon>
        <taxon>Ecdysozoa</taxon>
        <taxon>Nematoda</taxon>
        <taxon>Chromadorea</taxon>
        <taxon>Rhabditida</taxon>
        <taxon>Rhabditina</taxon>
        <taxon>Diplogasteromorpha</taxon>
        <taxon>Diplogasteroidea</taxon>
        <taxon>Neodiplogasteridae</taxon>
        <taxon>Pristionchus</taxon>
    </lineage>
</organism>
<evidence type="ECO:0000256" key="6">
    <source>
        <dbReference type="ARBA" id="ARBA00022617"/>
    </source>
</evidence>
<evidence type="ECO:0000256" key="15">
    <source>
        <dbReference type="SAM" id="MobiDB-lite"/>
    </source>
</evidence>
<evidence type="ECO:0000256" key="3">
    <source>
        <dbReference type="ARBA" id="ARBA00004496"/>
    </source>
</evidence>
<keyword evidence="11" id="KW-0342">GTP-binding</keyword>
<comment type="similarity">
    <text evidence="14">Belongs to the adenylyl cyclase class-4/guanylyl cyclase family.</text>
</comment>
<keyword evidence="10" id="KW-0175">Coiled coil</keyword>
<evidence type="ECO:0000256" key="10">
    <source>
        <dbReference type="ARBA" id="ARBA00023054"/>
    </source>
</evidence>
<protein>
    <recommendedName>
        <fullName evidence="4">guanylate cyclase</fullName>
        <ecNumber evidence="4">4.6.1.2</ecNumber>
    </recommendedName>
</protein>
<keyword evidence="16" id="KW-1133">Transmembrane helix</keyword>
<keyword evidence="16" id="KW-0472">Membrane</keyword>
<dbReference type="InterPro" id="IPR042463">
    <property type="entry name" value="HNOB_dom_associated_sf"/>
</dbReference>
<accession>A0A8R1UV32</accession>
<evidence type="ECO:0000313" key="18">
    <source>
        <dbReference type="Proteomes" id="UP000005239"/>
    </source>
</evidence>
<evidence type="ECO:0000256" key="9">
    <source>
        <dbReference type="ARBA" id="ARBA00023004"/>
    </source>
</evidence>
<dbReference type="GO" id="GO:0008074">
    <property type="term" value="C:guanylate cyclase complex, soluble"/>
    <property type="evidence" value="ECO:0000318"/>
    <property type="project" value="GO_Central"/>
</dbReference>
<dbReference type="InterPro" id="IPR013766">
    <property type="entry name" value="Thioredoxin_domain"/>
</dbReference>
<dbReference type="FunFam" id="3.40.30.10:FF:000454">
    <property type="entry name" value="Thioredoxin"/>
    <property type="match status" value="1"/>
</dbReference>
<dbReference type="Pfam" id="PF00085">
    <property type="entry name" value="Thioredoxin"/>
    <property type="match status" value="1"/>
</dbReference>
<keyword evidence="5" id="KW-0963">Cytoplasm</keyword>
<dbReference type="PROSITE" id="PS00194">
    <property type="entry name" value="THIOREDOXIN_1"/>
    <property type="match status" value="1"/>
</dbReference>
<dbReference type="InterPro" id="IPR011644">
    <property type="entry name" value="Heme_NO-bd"/>
</dbReference>
<dbReference type="GO" id="GO:0005525">
    <property type="term" value="F:GTP binding"/>
    <property type="evidence" value="ECO:0007669"/>
    <property type="project" value="UniProtKB-KW"/>
</dbReference>
<dbReference type="GO" id="GO:0020037">
    <property type="term" value="F:heme binding"/>
    <property type="evidence" value="ECO:0007669"/>
    <property type="project" value="InterPro"/>
</dbReference>
<feature type="compositionally biased region" description="Basic and acidic residues" evidence="15">
    <location>
        <begin position="618"/>
        <end position="640"/>
    </location>
</feature>
<sequence>MYGLIIEGVKYMITENFGTTVLQQVLTIADISDKEISTHDQYGEHIVPNLIKAVAEIVKMDVDQVGILAGRFFVRFLIYHGYGDLMNVMGRKFSDFLKGLDNIHEYFRFSYPKIKPPSFYCSMENENGLILHYRSRRKGYIAYVMGQLIELAKVFYNTELGATVIKLKEKGRFTFVTIRLRFDNSAVGADMKLRERVQSLNEFLPVDTISFLRMFPFYISFDKSLTIISCGEGLLNLMPDVMGQKMTDVFDLQRPCIKFTADGCHAHENCNFLMESLSPVYRKETKSITLKINDVTEDHVGVDTKETIPSDDEPLSYVVLRGPIIFLKHCDTFLLLATCVVDSLDTMFRMGLYLNDYGDADCNREIIMASIQKSDHLKTLLAEEKKRSQVLTSMTKEIREAKRKAKALLVQMMPPEVANTMLKTGRVDHCQAFDAVTIAFIKICDFLDLSASIVAADVVNLLNHVFSVLDEIVDVHGCYKVETVSESYVISCGVPYAHEFDAEIRSPPLKAGSNVVEIKIGGYSGPVVGGVVGHRAPRYCLFGDTVNCASRMESNNKTPQSMQIGQPMKDRLEMQTDNAFTIKSRGTLKFKGKGEMPAYEVVSKNGRPRYAKHPPAKTVDERPESEQTEKDEYLSDEHSRNTALSRMSMSDADSRCSSPIGSSRSENSLSSLNKSLTSQAVNLNNKTLSSFERHEEVANKVNLDEVDRRLKKFKEDQEKKNRRESAGEEEKERIKVIPKDLSPIQSKKSSVGSLGISEEIPSPKQSEPKSPHLNLDRIPSPFTTSSLGVNEEAIGDLNEVEREEEEMEERDDEIDNAEREEEEEGDSETTQVIDGMHEAKVPEELSLPTTDSVKDERVESDEDLSGQSTPVVTTRERNKEKKKKEYSTFKRSTSKPKRQNSKPEHQHQHQDKCKCEEMRRDGRLKTKFIEHAICNEVLKSVADKFNDSQLITQRQQVPLISVGIVNFITAIDFMFLVIDLARRGVTHRPSICFPRPSRMNQLASLAPVGLLVVAPVLSVVSVLVLTNDNFESALEVHPQYQAAGVLKDEGSEVKLAKVDATVHGDLDSKFEVRFADIPRSSSSVPASPPSTGRDADAIVKWLKKKTGPAAVAFESSDDLKAFAEGNDVYLLLPTSRFAPEFTDLTTENIVSFNERVLAGDLKQHLMSADVPEDWDTKPVKVLVGNNFNEIGKNSGKGQLVKFYAPWCEHCKSLVPVWEELGEK</sequence>
<dbReference type="GO" id="GO:0070027">
    <property type="term" value="F:carbon monoxide sensor activity"/>
    <property type="evidence" value="ECO:0007669"/>
    <property type="project" value="EnsemblMetazoa"/>
</dbReference>
<dbReference type="GO" id="GO:0038060">
    <property type="term" value="P:nitric oxide-cGMP-mediated signaling"/>
    <property type="evidence" value="ECO:0000318"/>
    <property type="project" value="GO_Central"/>
</dbReference>
<keyword evidence="16" id="KW-0812">Transmembrane</keyword>
<dbReference type="InterPro" id="IPR038158">
    <property type="entry name" value="H-NOX_domain_sf"/>
</dbReference>
<feature type="region of interest" description="Disordered" evidence="15">
    <location>
        <begin position="600"/>
        <end position="669"/>
    </location>
</feature>
<evidence type="ECO:0000256" key="16">
    <source>
        <dbReference type="SAM" id="Phobius"/>
    </source>
</evidence>
<feature type="compositionally biased region" description="Basic and acidic residues" evidence="15">
    <location>
        <begin position="901"/>
        <end position="914"/>
    </location>
</feature>
<dbReference type="PANTHER" id="PTHR45655:SF8">
    <property type="entry name" value="SOLUBLE GUANYLATE CYCLASE GCY-33"/>
    <property type="match status" value="1"/>
</dbReference>
<keyword evidence="6" id="KW-0349">Heme</keyword>
<dbReference type="InterPro" id="IPR017937">
    <property type="entry name" value="Thioredoxin_CS"/>
</dbReference>
<dbReference type="GO" id="GO:0019826">
    <property type="term" value="F:oxygen sensor activity"/>
    <property type="evidence" value="ECO:0000318"/>
    <property type="project" value="GO_Central"/>
</dbReference>
<dbReference type="Gene3D" id="3.30.450.260">
    <property type="entry name" value="Haem NO binding associated domain"/>
    <property type="match status" value="1"/>
</dbReference>
<dbReference type="GO" id="GO:0004383">
    <property type="term" value="F:guanylate cyclase activity"/>
    <property type="evidence" value="ECO:0000318"/>
    <property type="project" value="GO_Central"/>
</dbReference>
<comment type="cofactor">
    <cofactor evidence="2">
        <name>heme</name>
        <dbReference type="ChEBI" id="CHEBI:30413"/>
    </cofactor>
</comment>
<feature type="compositionally biased region" description="Basic and acidic residues" evidence="15">
    <location>
        <begin position="697"/>
        <end position="738"/>
    </location>
</feature>
<keyword evidence="7" id="KW-0479">Metal-binding</keyword>
<dbReference type="SUPFAM" id="SSF111126">
    <property type="entry name" value="Ligand-binding domain in the NO signalling and Golgi transport"/>
    <property type="match status" value="1"/>
</dbReference>
<evidence type="ECO:0000256" key="1">
    <source>
        <dbReference type="ARBA" id="ARBA00001436"/>
    </source>
</evidence>
<dbReference type="Pfam" id="PF07701">
    <property type="entry name" value="HNOBA"/>
    <property type="match status" value="1"/>
</dbReference>
<dbReference type="Pfam" id="PF07700">
    <property type="entry name" value="HNOB"/>
    <property type="match status" value="1"/>
</dbReference>
<dbReference type="EnsemblMetazoa" id="PPA37803.1">
    <property type="protein sequence ID" value="PPA37803.1"/>
    <property type="gene ID" value="WBGene00276172"/>
</dbReference>
<dbReference type="Gene3D" id="3.90.1520.10">
    <property type="entry name" value="H-NOX domain"/>
    <property type="match status" value="1"/>
</dbReference>
<dbReference type="GO" id="GO:0046872">
    <property type="term" value="F:metal ion binding"/>
    <property type="evidence" value="ECO:0007669"/>
    <property type="project" value="UniProtKB-KW"/>
</dbReference>
<dbReference type="PROSITE" id="PS50125">
    <property type="entry name" value="GUANYLATE_CYCLASE_2"/>
    <property type="match status" value="1"/>
</dbReference>
<evidence type="ECO:0000256" key="2">
    <source>
        <dbReference type="ARBA" id="ARBA00001971"/>
    </source>
</evidence>
<dbReference type="InterPro" id="IPR018297">
    <property type="entry name" value="A/G_cyclase_CS"/>
</dbReference>
<evidence type="ECO:0000256" key="11">
    <source>
        <dbReference type="ARBA" id="ARBA00023134"/>
    </source>
</evidence>
<feature type="compositionally biased region" description="Low complexity" evidence="15">
    <location>
        <begin position="655"/>
        <end position="669"/>
    </location>
</feature>
<dbReference type="InterPro" id="IPR001054">
    <property type="entry name" value="A/G_cyclase"/>
</dbReference>
<comment type="catalytic activity">
    <reaction evidence="1">
        <text>GTP = 3',5'-cyclic GMP + diphosphate</text>
        <dbReference type="Rhea" id="RHEA:13665"/>
        <dbReference type="ChEBI" id="CHEBI:33019"/>
        <dbReference type="ChEBI" id="CHEBI:37565"/>
        <dbReference type="ChEBI" id="CHEBI:57746"/>
        <dbReference type="EC" id="4.6.1.2"/>
    </reaction>
</comment>
<comment type="subcellular location">
    <subcellularLocation>
        <location evidence="3">Cytoplasm</location>
    </subcellularLocation>
</comment>
<keyword evidence="8" id="KW-0547">Nucleotide-binding</keyword>
<dbReference type="Pfam" id="PF00211">
    <property type="entry name" value="Guanylate_cyc"/>
    <property type="match status" value="1"/>
</dbReference>
<dbReference type="InterPro" id="IPR011645">
    <property type="entry name" value="HNOB_dom_associated"/>
</dbReference>
<dbReference type="Gene3D" id="3.30.70.1230">
    <property type="entry name" value="Nucleotide cyclase"/>
    <property type="match status" value="1"/>
</dbReference>
<keyword evidence="9" id="KW-0408">Iron</keyword>
<dbReference type="CDD" id="cd07302">
    <property type="entry name" value="CHD"/>
    <property type="match status" value="1"/>
</dbReference>
<evidence type="ECO:0000256" key="13">
    <source>
        <dbReference type="ARBA" id="ARBA00023293"/>
    </source>
</evidence>
<feature type="transmembrane region" description="Helical" evidence="16">
    <location>
        <begin position="959"/>
        <end position="981"/>
    </location>
</feature>
<dbReference type="AlphaFoldDB" id="A0A2A6CRU9"/>
<name>A0A2A6CRU9_PRIPA</name>
<gene>
    <name evidence="17" type="primary">WBGene00276172</name>
</gene>
<dbReference type="FunFam" id="3.30.450.260:FF:000007">
    <property type="entry name" value="Soluble guanylate cyclase gcy-33"/>
    <property type="match status" value="1"/>
</dbReference>
<dbReference type="SMART" id="SM00044">
    <property type="entry name" value="CYCc"/>
    <property type="match status" value="1"/>
</dbReference>
<dbReference type="SUPFAM" id="SSF55073">
    <property type="entry name" value="Nucleotide cyclase"/>
    <property type="match status" value="1"/>
</dbReference>
<feature type="compositionally biased region" description="Basic residues" evidence="15">
    <location>
        <begin position="606"/>
        <end position="615"/>
    </location>
</feature>